<protein>
    <recommendedName>
        <fullName evidence="2">DUF5723 domain-containing protein</fullName>
    </recommendedName>
</protein>
<evidence type="ECO:0000259" key="2">
    <source>
        <dbReference type="Pfam" id="PF18990"/>
    </source>
</evidence>
<evidence type="ECO:0000256" key="1">
    <source>
        <dbReference type="SAM" id="SignalP"/>
    </source>
</evidence>
<accession>A0A1M7M014</accession>
<name>A0A1M7M014_9FLAO</name>
<dbReference type="RefSeq" id="WP_072975641.1">
    <property type="nucleotide sequence ID" value="NZ_FRBY01000007.1"/>
</dbReference>
<feature type="signal peptide" evidence="1">
    <location>
        <begin position="1"/>
        <end position="19"/>
    </location>
</feature>
<feature type="domain" description="DUF5723" evidence="2">
    <location>
        <begin position="40"/>
        <end position="413"/>
    </location>
</feature>
<dbReference type="InterPro" id="IPR043781">
    <property type="entry name" value="DUF5723"/>
</dbReference>
<dbReference type="AlphaFoldDB" id="A0A1M7M014"/>
<dbReference type="STRING" id="29534.SAMN05444366_4275"/>
<keyword evidence="4" id="KW-1185">Reference proteome</keyword>
<gene>
    <name evidence="3" type="ORF">SAMN05444366_4275</name>
</gene>
<dbReference type="Pfam" id="PF18990">
    <property type="entry name" value="DUF5723"/>
    <property type="match status" value="1"/>
</dbReference>
<evidence type="ECO:0000313" key="4">
    <source>
        <dbReference type="Proteomes" id="UP000184121"/>
    </source>
</evidence>
<evidence type="ECO:0000313" key="3">
    <source>
        <dbReference type="EMBL" id="SHM83956.1"/>
    </source>
</evidence>
<keyword evidence="1" id="KW-0732">Signal</keyword>
<reference evidence="4" key="1">
    <citation type="submission" date="2016-11" db="EMBL/GenBank/DDBJ databases">
        <authorList>
            <person name="Varghese N."/>
            <person name="Submissions S."/>
        </authorList>
    </citation>
    <scope>NUCLEOTIDE SEQUENCE [LARGE SCALE GENOMIC DNA]</scope>
    <source>
        <strain evidence="4">DSM 1811</strain>
    </source>
</reference>
<dbReference type="OrthoDB" id="9805336at2"/>
<organism evidence="3 4">
    <name type="scientific">Flavobacterium saccharophilum</name>
    <dbReference type="NCBI Taxonomy" id="29534"/>
    <lineage>
        <taxon>Bacteria</taxon>
        <taxon>Pseudomonadati</taxon>
        <taxon>Bacteroidota</taxon>
        <taxon>Flavobacteriia</taxon>
        <taxon>Flavobacteriales</taxon>
        <taxon>Flavobacteriaceae</taxon>
        <taxon>Flavobacterium</taxon>
    </lineage>
</organism>
<feature type="chain" id="PRO_5013291676" description="DUF5723 domain-containing protein" evidence="1">
    <location>
        <begin position="20"/>
        <end position="443"/>
    </location>
</feature>
<dbReference type="Proteomes" id="UP000184121">
    <property type="component" value="Unassembled WGS sequence"/>
</dbReference>
<dbReference type="EMBL" id="FRBY01000007">
    <property type="protein sequence ID" value="SHM83956.1"/>
    <property type="molecule type" value="Genomic_DNA"/>
</dbReference>
<proteinExistence type="predicted"/>
<sequence>MKKTLLLLCFLGSFFYARSQSYFGFRDDNFAGIQGALFNPSVIVESKYKADVTLFSVSSTAQNDLYGVNFAEVLDGNYDLQADANKNIKSNNRGNFNVDIMGPSFMLNITPKHSIALFSRVRSVTNLVDVNGELIDEVNKEIDMSNSFMISGGSPNAVSNSWAEIGASYATVLWDDDYHFVKGGITLKYLMAGVNGYINGNDLNVVFNKNEVDPALSQYYSTGTLRTSASYDYENGQDPEFDATSAGVGVDLGFTYEYRTNCHTCVGNRYKYKAAISVTDIGKLNYKNAIENTYDLTGAVTQDDVDSADDIFEFFDANYTKTATRKGMKSNLPTALHTNFDWNIDQRFYLNLSGDFNLVDAKKINATAIANSVTFTPRYETRQFSFYLPVTYMQYSGTQVGTGFRAGPLFVGSGSLISNLFSNTSKACNLYVGLKLPIYQNYN</sequence>